<reference evidence="2" key="1">
    <citation type="journal article" date="2021" name="PeerJ">
        <title>Extensive microbial diversity within the chicken gut microbiome revealed by metagenomics and culture.</title>
        <authorList>
            <person name="Gilroy R."/>
            <person name="Ravi A."/>
            <person name="Getino M."/>
            <person name="Pursley I."/>
            <person name="Horton D.L."/>
            <person name="Alikhan N.F."/>
            <person name="Baker D."/>
            <person name="Gharbi K."/>
            <person name="Hall N."/>
            <person name="Watson M."/>
            <person name="Adriaenssens E.M."/>
            <person name="Foster-Nyarko E."/>
            <person name="Jarju S."/>
            <person name="Secka A."/>
            <person name="Antonio M."/>
            <person name="Oren A."/>
            <person name="Chaudhuri R.R."/>
            <person name="La Ragione R."/>
            <person name="Hildebrand F."/>
            <person name="Pallen M.J."/>
        </authorList>
    </citation>
    <scope>NUCLEOTIDE SEQUENCE</scope>
    <source>
        <strain evidence="2">CHK193-4272</strain>
    </source>
</reference>
<comment type="caution">
    <text evidence="2">The sequence shown here is derived from an EMBL/GenBank/DDBJ whole genome shotgun (WGS) entry which is preliminary data.</text>
</comment>
<name>A0A9D1PG09_9FIRM</name>
<dbReference type="SMART" id="SM00849">
    <property type="entry name" value="Lactamase_B"/>
    <property type="match status" value="1"/>
</dbReference>
<proteinExistence type="predicted"/>
<dbReference type="PANTHER" id="PTHR47619">
    <property type="entry name" value="METALLO-HYDROLASE YYCJ-RELATED"/>
    <property type="match status" value="1"/>
</dbReference>
<evidence type="ECO:0000259" key="1">
    <source>
        <dbReference type="SMART" id="SM00849"/>
    </source>
</evidence>
<dbReference type="Gene3D" id="3.60.15.10">
    <property type="entry name" value="Ribonuclease Z/Hydroxyacylglutathione hydrolase-like"/>
    <property type="match status" value="1"/>
</dbReference>
<reference evidence="2" key="2">
    <citation type="submission" date="2021-04" db="EMBL/GenBank/DDBJ databases">
        <authorList>
            <person name="Gilroy R."/>
        </authorList>
    </citation>
    <scope>NUCLEOTIDE SEQUENCE</scope>
    <source>
        <strain evidence="2">CHK193-4272</strain>
    </source>
</reference>
<dbReference type="AlphaFoldDB" id="A0A9D1PG09"/>
<organism evidence="2 3">
    <name type="scientific">Candidatus Butyricicoccus avistercoris</name>
    <dbReference type="NCBI Taxonomy" id="2838518"/>
    <lineage>
        <taxon>Bacteria</taxon>
        <taxon>Bacillati</taxon>
        <taxon>Bacillota</taxon>
        <taxon>Clostridia</taxon>
        <taxon>Eubacteriales</taxon>
        <taxon>Butyricicoccaceae</taxon>
        <taxon>Butyricicoccus</taxon>
    </lineage>
</organism>
<protein>
    <submittedName>
        <fullName evidence="2">MBL fold metallo-hydrolase</fullName>
    </submittedName>
</protein>
<feature type="domain" description="Metallo-beta-lactamase" evidence="1">
    <location>
        <begin position="14"/>
        <end position="194"/>
    </location>
</feature>
<dbReference type="InterPro" id="IPR001279">
    <property type="entry name" value="Metallo-B-lactamas"/>
</dbReference>
<accession>A0A9D1PG09</accession>
<dbReference type="SUPFAM" id="SSF56281">
    <property type="entry name" value="Metallo-hydrolase/oxidoreductase"/>
    <property type="match status" value="1"/>
</dbReference>
<dbReference type="InterPro" id="IPR036866">
    <property type="entry name" value="RibonucZ/Hydroxyglut_hydro"/>
</dbReference>
<gene>
    <name evidence="2" type="ORF">H9746_00405</name>
</gene>
<evidence type="ECO:0000313" key="3">
    <source>
        <dbReference type="Proteomes" id="UP000886808"/>
    </source>
</evidence>
<dbReference type="Proteomes" id="UP000886808">
    <property type="component" value="Unassembled WGS sequence"/>
</dbReference>
<dbReference type="PANTHER" id="PTHR47619:SF1">
    <property type="entry name" value="EXODEOXYRIBONUCLEASE WALJ"/>
    <property type="match status" value="1"/>
</dbReference>
<dbReference type="EMBL" id="DXIE01000003">
    <property type="protein sequence ID" value="HIV61307.1"/>
    <property type="molecule type" value="Genomic_DNA"/>
</dbReference>
<sequence length="272" mass="29853">MNKIGYFSIASGSSGNCSVFFCGDAIILIDMGVSVRKLNNALASLGLTVDMLDAVLITHEHSDHIKGLSTFAKKYDVPVFMTEGTARAVLQKIPHAQDIIHTFIGSESFSIKSVQIDSFLTPHDANESVGFILTCKEITFGFATDLGFMPLSIKNMLCKCDFVVIEANHDIDMLKNNTIYPYQLKQRVLGNFGHLSNAACAECILDLVQNGVKTIVLAHLSEKNNTPVKALRYINQMLFTSGITCEVFVAPVNEMEKPIFCEMEVDKCLALG</sequence>
<evidence type="ECO:0000313" key="2">
    <source>
        <dbReference type="EMBL" id="HIV61307.1"/>
    </source>
</evidence>
<dbReference type="Pfam" id="PF12706">
    <property type="entry name" value="Lactamase_B_2"/>
    <property type="match status" value="1"/>
</dbReference>
<dbReference type="InterPro" id="IPR052533">
    <property type="entry name" value="WalJ/YycJ-like"/>
</dbReference>